<dbReference type="AlphaFoldDB" id="A0A1S7SD00"/>
<proteinExistence type="predicted"/>
<protein>
    <submittedName>
        <fullName evidence="1">Uncharacterized protein</fullName>
    </submittedName>
</protein>
<accession>A0A1S7SD00</accession>
<reference evidence="1 2" key="1">
    <citation type="submission" date="2016-01" db="EMBL/GenBank/DDBJ databases">
        <authorList>
            <person name="Oliw E.H."/>
        </authorList>
    </citation>
    <scope>NUCLEOTIDE SEQUENCE [LARGE SCALE GENOMIC DNA]</scope>
    <source>
        <strain evidence="1 2">Kerr 14</strain>
    </source>
</reference>
<organism evidence="1 2">
    <name type="scientific">Agrobacterium tumefaciens str. Kerr 14</name>
    <dbReference type="NCBI Taxonomy" id="1183424"/>
    <lineage>
        <taxon>Bacteria</taxon>
        <taxon>Pseudomonadati</taxon>
        <taxon>Pseudomonadota</taxon>
        <taxon>Alphaproteobacteria</taxon>
        <taxon>Hyphomicrobiales</taxon>
        <taxon>Rhizobiaceae</taxon>
        <taxon>Rhizobium/Agrobacterium group</taxon>
        <taxon>Agrobacterium</taxon>
        <taxon>Agrobacterium tumefaciens complex</taxon>
    </lineage>
</organism>
<name>A0A1S7SD00_AGRTU</name>
<sequence>MIQAIIFGGSAERETTEDATIPDRSFLTPAVIILTFPTTMPIAPRNRSVPICLCLSWIPPSSIASSLLLCLY</sequence>
<evidence type="ECO:0000313" key="1">
    <source>
        <dbReference type="EMBL" id="CUX66676.1"/>
    </source>
</evidence>
<gene>
    <name evidence="1" type="ORF">AGR4C_pa70068</name>
</gene>
<evidence type="ECO:0000313" key="2">
    <source>
        <dbReference type="Proteomes" id="UP000191897"/>
    </source>
</evidence>
<dbReference type="EMBL" id="FBWC01000038">
    <property type="protein sequence ID" value="CUX66676.1"/>
    <property type="molecule type" value="Genomic_DNA"/>
</dbReference>
<dbReference type="Proteomes" id="UP000191897">
    <property type="component" value="Unassembled WGS sequence"/>
</dbReference>